<gene>
    <name evidence="2" type="ORF">SAMN06309945_1406</name>
</gene>
<protein>
    <submittedName>
        <fullName evidence="2">Uncharacterized protein, UPF0548 family</fullName>
    </submittedName>
</protein>
<dbReference type="InterPro" id="IPR014457">
    <property type="entry name" value="UCP010260"/>
</dbReference>
<dbReference type="InterPro" id="IPR018960">
    <property type="entry name" value="DUF1990"/>
</dbReference>
<accession>A0A1T5JBA4</accession>
<dbReference type="PIRSF" id="PIRSF010260">
    <property type="entry name" value="UCP010260"/>
    <property type="match status" value="1"/>
</dbReference>
<dbReference type="PANTHER" id="PTHR34202">
    <property type="entry name" value="UPF0548 PROTEIN"/>
    <property type="match status" value="1"/>
</dbReference>
<dbReference type="Proteomes" id="UP000190857">
    <property type="component" value="Unassembled WGS sequence"/>
</dbReference>
<feature type="domain" description="DUF1990" evidence="1">
    <location>
        <begin position="12"/>
        <end position="72"/>
    </location>
</feature>
<dbReference type="Pfam" id="PF09348">
    <property type="entry name" value="DUF1990"/>
    <property type="match status" value="2"/>
</dbReference>
<dbReference type="PANTHER" id="PTHR34202:SF1">
    <property type="entry name" value="UPF0548 PROTEIN"/>
    <property type="match status" value="1"/>
</dbReference>
<keyword evidence="3" id="KW-1185">Reference proteome</keyword>
<dbReference type="AlphaFoldDB" id="A0A1T5JBA4"/>
<evidence type="ECO:0000313" key="3">
    <source>
        <dbReference type="Proteomes" id="UP000190857"/>
    </source>
</evidence>
<dbReference type="EMBL" id="FUZP01000001">
    <property type="protein sequence ID" value="SKC48817.1"/>
    <property type="molecule type" value="Genomic_DNA"/>
</dbReference>
<evidence type="ECO:0000259" key="1">
    <source>
        <dbReference type="Pfam" id="PF09348"/>
    </source>
</evidence>
<dbReference type="OrthoDB" id="120660at2"/>
<reference evidence="2 3" key="1">
    <citation type="submission" date="2017-02" db="EMBL/GenBank/DDBJ databases">
        <authorList>
            <person name="Peterson S.W."/>
        </authorList>
    </citation>
    <scope>NUCLEOTIDE SEQUENCE [LARGE SCALE GENOMIC DNA]</scope>
    <source>
        <strain evidence="2 3">VKM Ac-2059</strain>
    </source>
</reference>
<evidence type="ECO:0000313" key="2">
    <source>
        <dbReference type="EMBL" id="SKC48817.1"/>
    </source>
</evidence>
<proteinExistence type="predicted"/>
<name>A0A1T5JBA4_9MICO</name>
<dbReference type="STRING" id="123320.SAMN06309945_1406"/>
<organism evidence="2 3">
    <name type="scientific">Okibacterium fritillariae</name>
    <dbReference type="NCBI Taxonomy" id="123320"/>
    <lineage>
        <taxon>Bacteria</taxon>
        <taxon>Bacillati</taxon>
        <taxon>Actinomycetota</taxon>
        <taxon>Actinomycetes</taxon>
        <taxon>Micrococcales</taxon>
        <taxon>Microbacteriaceae</taxon>
        <taxon>Okibacterium</taxon>
    </lineage>
</organism>
<sequence>MRRSNFVDLPVNYAAVGATQAPDLMQYPPEGFVPSESSIRLGSGEQRFHTAAAQLLTWGVQHASGITVSDIHVDEGAQYGGIRFAEDGSALEPIHAASEKRFGSDGSPYIAAGTTAHLRGSVDGAHVDARIRVVYVVEEPTRVAFAYGTVDAHPISGEESFQLEHRDDDSVWFTVRAFTRPLTLTYRLLPVLDRRRRKRLTQAYLRALSPAFPSAPPASAQGS</sequence>
<feature type="domain" description="DUF1990" evidence="1">
    <location>
        <begin position="108"/>
        <end position="207"/>
    </location>
</feature>
<dbReference type="RefSeq" id="WP_079727445.1">
    <property type="nucleotide sequence ID" value="NZ_FUZP01000001.1"/>
</dbReference>